<keyword evidence="3" id="KW-1185">Reference proteome</keyword>
<dbReference type="PROSITE" id="PS51257">
    <property type="entry name" value="PROKAR_LIPOPROTEIN"/>
    <property type="match status" value="1"/>
</dbReference>
<name>A0ABW5C7J7_9PROT</name>
<gene>
    <name evidence="2" type="ORF">ACFSNB_04870</name>
</gene>
<proteinExistence type="predicted"/>
<dbReference type="RefSeq" id="WP_377314911.1">
    <property type="nucleotide sequence ID" value="NZ_JBHUIY010000006.1"/>
</dbReference>
<comment type="caution">
    <text evidence="2">The sequence shown here is derived from an EMBL/GenBank/DDBJ whole genome shotgun (WGS) entry which is preliminary data.</text>
</comment>
<evidence type="ECO:0008006" key="4">
    <source>
        <dbReference type="Google" id="ProtNLM"/>
    </source>
</evidence>
<evidence type="ECO:0000256" key="1">
    <source>
        <dbReference type="SAM" id="SignalP"/>
    </source>
</evidence>
<reference evidence="3" key="1">
    <citation type="journal article" date="2019" name="Int. J. Syst. Evol. Microbiol.">
        <title>The Global Catalogue of Microorganisms (GCM) 10K type strain sequencing project: providing services to taxonomists for standard genome sequencing and annotation.</title>
        <authorList>
            <consortium name="The Broad Institute Genomics Platform"/>
            <consortium name="The Broad Institute Genome Sequencing Center for Infectious Disease"/>
            <person name="Wu L."/>
            <person name="Ma J."/>
        </authorList>
    </citation>
    <scope>NUCLEOTIDE SEQUENCE [LARGE SCALE GENOMIC DNA]</scope>
    <source>
        <strain evidence="3">KCTC 15012</strain>
    </source>
</reference>
<evidence type="ECO:0000313" key="3">
    <source>
        <dbReference type="Proteomes" id="UP001597296"/>
    </source>
</evidence>
<dbReference type="Proteomes" id="UP001597296">
    <property type="component" value="Unassembled WGS sequence"/>
</dbReference>
<sequence length="152" mass="16152">MTARRPALPALLLAALLATVAAGCGPRLVALDQVTIHAAPDANANNAVAIDLVLADDPALDATLATLPAGEWFRRRAQLLRDFPEGVSVLSWELVPGQRISAPVRRKAAGVYLFAAYASPGDHRTRLGFDRSEVTVTLQADDFVLDAADRAE</sequence>
<feature type="signal peptide" evidence="1">
    <location>
        <begin position="1"/>
        <end position="21"/>
    </location>
</feature>
<organism evidence="2 3">
    <name type="scientific">Phaeospirillum tilakii</name>
    <dbReference type="NCBI Taxonomy" id="741673"/>
    <lineage>
        <taxon>Bacteria</taxon>
        <taxon>Pseudomonadati</taxon>
        <taxon>Pseudomonadota</taxon>
        <taxon>Alphaproteobacteria</taxon>
        <taxon>Rhodospirillales</taxon>
        <taxon>Rhodospirillaceae</taxon>
        <taxon>Phaeospirillum</taxon>
    </lineage>
</organism>
<accession>A0ABW5C7J7</accession>
<dbReference type="EMBL" id="JBHUIY010000006">
    <property type="protein sequence ID" value="MFD2233130.1"/>
    <property type="molecule type" value="Genomic_DNA"/>
</dbReference>
<feature type="chain" id="PRO_5046794094" description="Type VI secretion system protein" evidence="1">
    <location>
        <begin position="22"/>
        <end position="152"/>
    </location>
</feature>
<keyword evidence="1" id="KW-0732">Signal</keyword>
<protein>
    <recommendedName>
        <fullName evidence="4">Type VI secretion system protein</fullName>
    </recommendedName>
</protein>
<evidence type="ECO:0000313" key="2">
    <source>
        <dbReference type="EMBL" id="MFD2233130.1"/>
    </source>
</evidence>